<dbReference type="NCBIfam" id="TIGR01853">
    <property type="entry name" value="lipid_A_lpxD"/>
    <property type="match status" value="1"/>
</dbReference>
<comment type="subunit">
    <text evidence="7">Homotrimer.</text>
</comment>
<comment type="function">
    <text evidence="7">Catalyzes the N-acylation of UDP-3-O-acylglucosamine using 3-hydroxyacyl-ACP as the acyl donor. Is involved in the biosynthesis of lipid A, a phosphorylated glycolipid that anchors the lipopolysaccharide to the outer membrane of the cell.</text>
</comment>
<keyword evidence="6 7" id="KW-0012">Acyltransferase</keyword>
<sequence>MVSYTVKQLAALVGGIVEGNADIEITGISDIEEAKKGQITFLSNPRYESAVEKTQASAIVVSKSYKGTSPATLIRVESPSLAFSEIVSLFSPKPVSYEAGIHPTAIIGKAVEIGKEVSIQPYAVIEDNVKIGDGCVIGAFVFIGKESVVGEKSFFYPHVTIRERSRIGKRVIVHSGAVIGSDGFGYELKNGRHEKIPQVGIVQIDDDVEIGANTTVDRGRFGKTWIQEGCKIDNLVQIAHNVIIGKNSIIAAQTGISGSTSLGDNVTLAGQVGIGGHIHIGQGATITAQSGVTKDVPPRAILSGRHARPISLTHKLEALYNKLPEIWERLRKLEKKQGEDVFSTEDDSCKAQE</sequence>
<evidence type="ECO:0000259" key="8">
    <source>
        <dbReference type="Pfam" id="PF04613"/>
    </source>
</evidence>
<dbReference type="Proteomes" id="UP000297713">
    <property type="component" value="Unassembled WGS sequence"/>
</dbReference>
<dbReference type="InterPro" id="IPR020573">
    <property type="entry name" value="UDP_GlcNAc_AcTrfase_non-rep"/>
</dbReference>
<keyword evidence="4 7" id="KW-0677">Repeat</keyword>
<keyword evidence="10" id="KW-1185">Reference proteome</keyword>
<keyword evidence="2 7" id="KW-0441">Lipid A biosynthesis</keyword>
<dbReference type="GO" id="GO:0103118">
    <property type="term" value="F:UDP-3-O-[(3R)-3-hydroxyacyl]-glucosamine N-acyltransferase activity"/>
    <property type="evidence" value="ECO:0007669"/>
    <property type="project" value="UniProtKB-EC"/>
</dbReference>
<dbReference type="Pfam" id="PF00132">
    <property type="entry name" value="Hexapep"/>
    <property type="match status" value="2"/>
</dbReference>
<evidence type="ECO:0000256" key="1">
    <source>
        <dbReference type="ARBA" id="ARBA00022516"/>
    </source>
</evidence>
<dbReference type="GO" id="GO:0009245">
    <property type="term" value="P:lipid A biosynthetic process"/>
    <property type="evidence" value="ECO:0007669"/>
    <property type="project" value="UniProtKB-UniRule"/>
</dbReference>
<feature type="domain" description="UDP-3-O-[3-hydroxymyristoyl] glucosamine N-acyltransferase non-repeat region" evidence="8">
    <location>
        <begin position="22"/>
        <end position="88"/>
    </location>
</feature>
<evidence type="ECO:0000313" key="9">
    <source>
        <dbReference type="EMBL" id="TFE68501.1"/>
    </source>
</evidence>
<evidence type="ECO:0000256" key="4">
    <source>
        <dbReference type="ARBA" id="ARBA00022737"/>
    </source>
</evidence>
<gene>
    <name evidence="7" type="primary">lpxD</name>
    <name evidence="9" type="ORF">A7Q10_08405</name>
</gene>
<dbReference type="Gene3D" id="3.40.1390.10">
    <property type="entry name" value="MurE/MurF, N-terminal domain"/>
    <property type="match status" value="1"/>
</dbReference>
<evidence type="ECO:0000256" key="6">
    <source>
        <dbReference type="ARBA" id="ARBA00023315"/>
    </source>
</evidence>
<feature type="active site" description="Proton acceptor" evidence="7">
    <location>
        <position position="240"/>
    </location>
</feature>
<keyword evidence="3 7" id="KW-0808">Transferase</keyword>
<dbReference type="GO" id="GO:0016020">
    <property type="term" value="C:membrane"/>
    <property type="evidence" value="ECO:0007669"/>
    <property type="project" value="GOC"/>
</dbReference>
<dbReference type="PANTHER" id="PTHR43378:SF2">
    <property type="entry name" value="UDP-3-O-ACYLGLUCOSAMINE N-ACYLTRANSFERASE 1, MITOCHONDRIAL-RELATED"/>
    <property type="match status" value="1"/>
</dbReference>
<dbReference type="CDD" id="cd03352">
    <property type="entry name" value="LbH_LpxD"/>
    <property type="match status" value="1"/>
</dbReference>
<evidence type="ECO:0000256" key="7">
    <source>
        <dbReference type="HAMAP-Rule" id="MF_00523"/>
    </source>
</evidence>
<dbReference type="Pfam" id="PF04613">
    <property type="entry name" value="LpxD"/>
    <property type="match status" value="1"/>
</dbReference>
<dbReference type="GO" id="GO:0016410">
    <property type="term" value="F:N-acyltransferase activity"/>
    <property type="evidence" value="ECO:0007669"/>
    <property type="project" value="InterPro"/>
</dbReference>
<keyword evidence="1 7" id="KW-0444">Lipid biosynthesis</keyword>
<evidence type="ECO:0000256" key="3">
    <source>
        <dbReference type="ARBA" id="ARBA00022679"/>
    </source>
</evidence>
<evidence type="ECO:0000256" key="2">
    <source>
        <dbReference type="ARBA" id="ARBA00022556"/>
    </source>
</evidence>
<proteinExistence type="inferred from homology"/>
<dbReference type="EMBL" id="LXQC01000140">
    <property type="protein sequence ID" value="TFE68501.1"/>
    <property type="molecule type" value="Genomic_DNA"/>
</dbReference>
<dbReference type="Gene3D" id="2.160.10.10">
    <property type="entry name" value="Hexapeptide repeat proteins"/>
    <property type="match status" value="1"/>
</dbReference>
<dbReference type="NCBIfam" id="NF002060">
    <property type="entry name" value="PRK00892.1"/>
    <property type="match status" value="1"/>
</dbReference>
<dbReference type="PANTHER" id="PTHR43378">
    <property type="entry name" value="UDP-3-O-ACYLGLUCOSAMINE N-ACYLTRANSFERASE"/>
    <property type="match status" value="1"/>
</dbReference>
<comment type="caution">
    <text evidence="9">The sequence shown here is derived from an EMBL/GenBank/DDBJ whole genome shotgun (WGS) entry which is preliminary data.</text>
</comment>
<evidence type="ECO:0000313" key="10">
    <source>
        <dbReference type="Proteomes" id="UP000297713"/>
    </source>
</evidence>
<dbReference type="SUPFAM" id="SSF51161">
    <property type="entry name" value="Trimeric LpxA-like enzymes"/>
    <property type="match status" value="1"/>
</dbReference>
<dbReference type="AlphaFoldDB" id="A0A4Y8PBP4"/>
<dbReference type="OrthoDB" id="9784739at2"/>
<name>A0A4Y8PBP4_9BACT</name>
<comment type="pathway">
    <text evidence="7">Bacterial outer membrane biogenesis; LPS lipid A biosynthesis.</text>
</comment>
<comment type="similarity">
    <text evidence="7">Belongs to the transferase hexapeptide repeat family. LpxD subfamily.</text>
</comment>
<dbReference type="HAMAP" id="MF_00523">
    <property type="entry name" value="LpxD"/>
    <property type="match status" value="1"/>
</dbReference>
<protein>
    <recommendedName>
        <fullName evidence="7">UDP-3-O-acylglucosamine N-acyltransferase</fullName>
        <ecNumber evidence="7">2.3.1.191</ecNumber>
    </recommendedName>
</protein>
<accession>A0A4Y8PBP4</accession>
<dbReference type="InterPro" id="IPR007691">
    <property type="entry name" value="LpxD"/>
</dbReference>
<comment type="catalytic activity">
    <reaction evidence="7">
        <text>a UDP-3-O-[(3R)-3-hydroxyacyl]-alpha-D-glucosamine + a (3R)-hydroxyacyl-[ACP] = a UDP-2-N,3-O-bis[(3R)-3-hydroxyacyl]-alpha-D-glucosamine + holo-[ACP] + H(+)</text>
        <dbReference type="Rhea" id="RHEA:53836"/>
        <dbReference type="Rhea" id="RHEA-COMP:9685"/>
        <dbReference type="Rhea" id="RHEA-COMP:9945"/>
        <dbReference type="ChEBI" id="CHEBI:15378"/>
        <dbReference type="ChEBI" id="CHEBI:64479"/>
        <dbReference type="ChEBI" id="CHEBI:78827"/>
        <dbReference type="ChEBI" id="CHEBI:137740"/>
        <dbReference type="ChEBI" id="CHEBI:137748"/>
        <dbReference type="EC" id="2.3.1.191"/>
    </reaction>
</comment>
<organism evidence="9 10">
    <name type="scientific">Methylacidiphilum caldifontis</name>
    <dbReference type="NCBI Taxonomy" id="2795386"/>
    <lineage>
        <taxon>Bacteria</taxon>
        <taxon>Pseudomonadati</taxon>
        <taxon>Verrucomicrobiota</taxon>
        <taxon>Methylacidiphilae</taxon>
        <taxon>Methylacidiphilales</taxon>
        <taxon>Methylacidiphilaceae</taxon>
        <taxon>Methylacidiphilum (ex Ratnadevi et al. 2023)</taxon>
    </lineage>
</organism>
<dbReference type="InterPro" id="IPR001451">
    <property type="entry name" value="Hexapep"/>
</dbReference>
<evidence type="ECO:0000256" key="5">
    <source>
        <dbReference type="ARBA" id="ARBA00023098"/>
    </source>
</evidence>
<dbReference type="RefSeq" id="WP_134440153.1">
    <property type="nucleotide sequence ID" value="NZ_LXQC01000140.1"/>
</dbReference>
<dbReference type="EC" id="2.3.1.191" evidence="7"/>
<reference evidence="9 10" key="1">
    <citation type="submission" date="2016-05" db="EMBL/GenBank/DDBJ databases">
        <title>Diversity and Homogeneity among Thermoacidophilic Verrucomicrobia Methanotrophs Linked with Geographical Origin.</title>
        <authorList>
            <person name="Erikstad H.-A."/>
            <person name="Smestad N.B."/>
            <person name="Ceballos R.M."/>
            <person name="Birkeland N.-K."/>
        </authorList>
    </citation>
    <scope>NUCLEOTIDE SEQUENCE [LARGE SCALE GENOMIC DNA]</scope>
    <source>
        <strain evidence="9 10">Phi</strain>
    </source>
</reference>
<dbReference type="UniPathway" id="UPA00973"/>
<keyword evidence="5 7" id="KW-0443">Lipid metabolism</keyword>
<dbReference type="InterPro" id="IPR011004">
    <property type="entry name" value="Trimer_LpxA-like_sf"/>
</dbReference>